<dbReference type="SUPFAM" id="SSF54593">
    <property type="entry name" value="Glyoxalase/Bleomycin resistance protein/Dihydroxybiphenyl dioxygenase"/>
    <property type="match status" value="1"/>
</dbReference>
<dbReference type="PROSITE" id="PS51819">
    <property type="entry name" value="VOC"/>
    <property type="match status" value="1"/>
</dbReference>
<proteinExistence type="predicted"/>
<dbReference type="CDD" id="cd07263">
    <property type="entry name" value="VOC_like"/>
    <property type="match status" value="1"/>
</dbReference>
<organism evidence="2 3">
    <name type="scientific">Parvularcula lutaonensis</name>
    <dbReference type="NCBI Taxonomy" id="491923"/>
    <lineage>
        <taxon>Bacteria</taxon>
        <taxon>Pseudomonadati</taxon>
        <taxon>Pseudomonadota</taxon>
        <taxon>Alphaproteobacteria</taxon>
        <taxon>Parvularculales</taxon>
        <taxon>Parvularculaceae</taxon>
        <taxon>Parvularcula</taxon>
    </lineage>
</organism>
<dbReference type="PANTHER" id="PTHR36437:SF2">
    <property type="entry name" value="GLYOXALASE_BLEOMYCIN RESISTANCE PROTEIN_DIOXYGENASE"/>
    <property type="match status" value="1"/>
</dbReference>
<dbReference type="InterPro" id="IPR037523">
    <property type="entry name" value="VOC_core"/>
</dbReference>
<keyword evidence="3" id="KW-1185">Reference proteome</keyword>
<comment type="caution">
    <text evidence="2">The sequence shown here is derived from an EMBL/GenBank/DDBJ whole genome shotgun (WGS) entry which is preliminary data.</text>
</comment>
<evidence type="ECO:0000313" key="2">
    <source>
        <dbReference type="EMBL" id="MFC3302413.1"/>
    </source>
</evidence>
<evidence type="ECO:0000313" key="3">
    <source>
        <dbReference type="Proteomes" id="UP001595607"/>
    </source>
</evidence>
<reference evidence="3" key="1">
    <citation type="journal article" date="2019" name="Int. J. Syst. Evol. Microbiol.">
        <title>The Global Catalogue of Microorganisms (GCM) 10K type strain sequencing project: providing services to taxonomists for standard genome sequencing and annotation.</title>
        <authorList>
            <consortium name="The Broad Institute Genomics Platform"/>
            <consortium name="The Broad Institute Genome Sequencing Center for Infectious Disease"/>
            <person name="Wu L."/>
            <person name="Ma J."/>
        </authorList>
    </citation>
    <scope>NUCLEOTIDE SEQUENCE [LARGE SCALE GENOMIC DNA]</scope>
    <source>
        <strain evidence="3">KCTC 22245</strain>
    </source>
</reference>
<dbReference type="InterPro" id="IPR004360">
    <property type="entry name" value="Glyas_Fos-R_dOase_dom"/>
</dbReference>
<sequence length="129" mass="14361">MRMYAKSILVDDQARALAFYTEKLRFQVKHDIPMGAFRWLALVSPEEPDGVELLLEPNQHLAGRAFQKALKADGIPWTAFSVDDIEAEAERLEAEGVTFAQAPVKVGEAIMATFDDTCGNLIQIIQLAR</sequence>
<name>A0ABV7MAB7_9PROT</name>
<dbReference type="InterPro" id="IPR029068">
    <property type="entry name" value="Glyas_Bleomycin-R_OHBP_Dase"/>
</dbReference>
<gene>
    <name evidence="2" type="ORF">ACFONP_06670</name>
</gene>
<dbReference type="Gene3D" id="3.10.180.10">
    <property type="entry name" value="2,3-Dihydroxybiphenyl 1,2-Dioxygenase, domain 1"/>
    <property type="match status" value="1"/>
</dbReference>
<dbReference type="PANTHER" id="PTHR36437">
    <property type="entry name" value="GLYOXALASE/BLEOMYCIN RESISTANCE PROTEIN/DIOXYGENASE"/>
    <property type="match status" value="1"/>
</dbReference>
<protein>
    <submittedName>
        <fullName evidence="2">VOC family protein</fullName>
    </submittedName>
</protein>
<feature type="domain" description="VOC" evidence="1">
    <location>
        <begin position="1"/>
        <end position="127"/>
    </location>
</feature>
<dbReference type="Pfam" id="PF00903">
    <property type="entry name" value="Glyoxalase"/>
    <property type="match status" value="1"/>
</dbReference>
<dbReference type="Proteomes" id="UP001595607">
    <property type="component" value="Unassembled WGS sequence"/>
</dbReference>
<dbReference type="EMBL" id="JBHRVA010000002">
    <property type="protein sequence ID" value="MFC3302413.1"/>
    <property type="molecule type" value="Genomic_DNA"/>
</dbReference>
<dbReference type="RefSeq" id="WP_189570647.1">
    <property type="nucleotide sequence ID" value="NZ_BMXU01000001.1"/>
</dbReference>
<accession>A0ABV7MAB7</accession>
<evidence type="ECO:0000259" key="1">
    <source>
        <dbReference type="PROSITE" id="PS51819"/>
    </source>
</evidence>